<keyword evidence="10 16" id="KW-0472">Membrane</keyword>
<keyword evidence="12" id="KW-0449">Lipoprotein</keyword>
<evidence type="ECO:0000259" key="18">
    <source>
        <dbReference type="PROSITE" id="PS52012"/>
    </source>
</evidence>
<name>A0AAE8N505_9PEZI</name>
<feature type="transmembrane region" description="Helical" evidence="16">
    <location>
        <begin position="176"/>
        <end position="202"/>
    </location>
</feature>
<keyword evidence="9 16" id="KW-1133">Transmembrane helix</keyword>
<organism evidence="19 20">
    <name type="scientific">Cephalotrichum gorgonifer</name>
    <dbReference type="NCBI Taxonomy" id="2041049"/>
    <lineage>
        <taxon>Eukaryota</taxon>
        <taxon>Fungi</taxon>
        <taxon>Dikarya</taxon>
        <taxon>Ascomycota</taxon>
        <taxon>Pezizomycotina</taxon>
        <taxon>Sordariomycetes</taxon>
        <taxon>Hypocreomycetidae</taxon>
        <taxon>Microascales</taxon>
        <taxon>Microascaceae</taxon>
        <taxon>Cephalotrichum</taxon>
    </lineage>
</organism>
<comment type="similarity">
    <text evidence="13">Belongs to the SAT4 family.</text>
</comment>
<sequence length="454" mass="50035">MRLWLPSSLALLALGLFPVAEAQSLSDAIATLPDCALTCLETALIESSCAPTDQACICRDTVLLGDVSICVKASCTVKEQLSTKNTTSTSCNAPIRDKSKSLNTLTAVFGAITAVIVFARLLFKYWTDLGWTPDDWTVLVTMFVGIPNTILSIHGVGSNGLGQDVWTLPFEKITRFGYFFYIIEVFYFLEVPLLKLSILLFYLRIFPGRKERTILWATVILNALFGIAFIFAGIFQCTPVSYYWTKWDGEHQGKCVSINGIAWANAIVSIVFDIWMLVIPMSQLHKLQLHWKRKVGVGLIVTIISILRLQSLVTFGKSHDNPTWDNSGVSKWSVIEINVGLICACMPTIRLALAKAFTVFRETTVGRSYAGANHHTTSASRRRGNASRVVATNNASRPGSISGVECRKSFQVEYGPADDSSIIPMNDFDEDHRGAGRSGRDSPRSGSERSLRQG</sequence>
<dbReference type="Pfam" id="PF05730">
    <property type="entry name" value="CFEM"/>
    <property type="match status" value="1"/>
</dbReference>
<feature type="chain" id="PRO_5042136314" evidence="17">
    <location>
        <begin position="23"/>
        <end position="454"/>
    </location>
</feature>
<evidence type="ECO:0000256" key="8">
    <source>
        <dbReference type="ARBA" id="ARBA00022729"/>
    </source>
</evidence>
<evidence type="ECO:0000313" key="20">
    <source>
        <dbReference type="Proteomes" id="UP001187682"/>
    </source>
</evidence>
<evidence type="ECO:0000256" key="4">
    <source>
        <dbReference type="ARBA" id="ARBA00010031"/>
    </source>
</evidence>
<feature type="transmembrane region" description="Helical" evidence="16">
    <location>
        <begin position="102"/>
        <end position="123"/>
    </location>
</feature>
<feature type="disulfide bond" evidence="14">
    <location>
        <begin position="35"/>
        <end position="75"/>
    </location>
</feature>
<dbReference type="Proteomes" id="UP001187682">
    <property type="component" value="Unassembled WGS sequence"/>
</dbReference>
<gene>
    <name evidence="19" type="ORF">DNG_09085</name>
</gene>
<keyword evidence="5" id="KW-0964">Secreted</keyword>
<accession>A0AAE8N505</accession>
<dbReference type="InterPro" id="IPR052337">
    <property type="entry name" value="SAT4-like"/>
</dbReference>
<dbReference type="AlphaFoldDB" id="A0AAE8N505"/>
<evidence type="ECO:0000256" key="3">
    <source>
        <dbReference type="ARBA" id="ARBA00004613"/>
    </source>
</evidence>
<evidence type="ECO:0000256" key="2">
    <source>
        <dbReference type="ARBA" id="ARBA00004589"/>
    </source>
</evidence>
<feature type="signal peptide" evidence="17">
    <location>
        <begin position="1"/>
        <end position="22"/>
    </location>
</feature>
<keyword evidence="8 17" id="KW-0732">Signal</keyword>
<dbReference type="Pfam" id="PF20684">
    <property type="entry name" value="Fung_rhodopsin"/>
    <property type="match status" value="1"/>
</dbReference>
<feature type="disulfide bond" evidence="14">
    <location>
        <begin position="49"/>
        <end position="56"/>
    </location>
</feature>
<dbReference type="InterPro" id="IPR049326">
    <property type="entry name" value="Rhodopsin_dom_fungi"/>
</dbReference>
<feature type="disulfide bond" evidence="14">
    <location>
        <begin position="58"/>
        <end position="91"/>
    </location>
</feature>
<evidence type="ECO:0000256" key="13">
    <source>
        <dbReference type="ARBA" id="ARBA00038359"/>
    </source>
</evidence>
<evidence type="ECO:0000256" key="6">
    <source>
        <dbReference type="ARBA" id="ARBA00022622"/>
    </source>
</evidence>
<evidence type="ECO:0000256" key="17">
    <source>
        <dbReference type="SAM" id="SignalP"/>
    </source>
</evidence>
<keyword evidence="11 14" id="KW-1015">Disulfide bond</keyword>
<keyword evidence="14" id="KW-0408">Iron</keyword>
<evidence type="ECO:0000256" key="1">
    <source>
        <dbReference type="ARBA" id="ARBA00004141"/>
    </source>
</evidence>
<proteinExistence type="inferred from homology"/>
<keyword evidence="6" id="KW-0325">Glycoprotein</keyword>
<comment type="similarity">
    <text evidence="4">Belongs to the RBT5 family.</text>
</comment>
<keyword evidence="14" id="KW-0349">Heme</keyword>
<feature type="transmembrane region" description="Helical" evidence="16">
    <location>
        <begin position="333"/>
        <end position="353"/>
    </location>
</feature>
<keyword evidence="14" id="KW-0479">Metal-binding</keyword>
<feature type="region of interest" description="Disordered" evidence="15">
    <location>
        <begin position="417"/>
        <end position="454"/>
    </location>
</feature>
<feature type="transmembrane region" description="Helical" evidence="16">
    <location>
        <begin position="295"/>
        <end position="313"/>
    </location>
</feature>
<dbReference type="GO" id="GO:0098552">
    <property type="term" value="C:side of membrane"/>
    <property type="evidence" value="ECO:0007669"/>
    <property type="project" value="UniProtKB-KW"/>
</dbReference>
<dbReference type="SMART" id="SM00747">
    <property type="entry name" value="CFEM"/>
    <property type="match status" value="1"/>
</dbReference>
<feature type="domain" description="CFEM" evidence="18">
    <location>
        <begin position="7"/>
        <end position="115"/>
    </location>
</feature>
<feature type="disulfide bond" evidence="14">
    <location>
        <begin position="39"/>
        <end position="70"/>
    </location>
</feature>
<feature type="compositionally biased region" description="Basic and acidic residues" evidence="15">
    <location>
        <begin position="430"/>
        <end position="454"/>
    </location>
</feature>
<keyword evidence="6" id="KW-0336">GPI-anchor</keyword>
<dbReference type="GO" id="GO:0046872">
    <property type="term" value="F:metal ion binding"/>
    <property type="evidence" value="ECO:0007669"/>
    <property type="project" value="UniProtKB-UniRule"/>
</dbReference>
<evidence type="ECO:0000256" key="16">
    <source>
        <dbReference type="SAM" id="Phobius"/>
    </source>
</evidence>
<dbReference type="InterPro" id="IPR008427">
    <property type="entry name" value="Extracellular_membr_CFEM_dom"/>
</dbReference>
<feature type="binding site" description="axial binding residue" evidence="14">
    <location>
        <position position="53"/>
    </location>
    <ligand>
        <name>heme</name>
        <dbReference type="ChEBI" id="CHEBI:30413"/>
    </ligand>
    <ligandPart>
        <name>Fe</name>
        <dbReference type="ChEBI" id="CHEBI:18248"/>
    </ligandPart>
</feature>
<evidence type="ECO:0000256" key="14">
    <source>
        <dbReference type="PROSITE-ProRule" id="PRU01356"/>
    </source>
</evidence>
<evidence type="ECO:0000256" key="11">
    <source>
        <dbReference type="ARBA" id="ARBA00023157"/>
    </source>
</evidence>
<comment type="caution">
    <text evidence="19">The sequence shown here is derived from an EMBL/GenBank/DDBJ whole genome shotgun (WGS) entry which is preliminary data.</text>
</comment>
<keyword evidence="20" id="KW-1185">Reference proteome</keyword>
<evidence type="ECO:0000256" key="12">
    <source>
        <dbReference type="ARBA" id="ARBA00023288"/>
    </source>
</evidence>
<keyword evidence="7 16" id="KW-0812">Transmembrane</keyword>
<feature type="transmembrane region" description="Helical" evidence="16">
    <location>
        <begin position="214"/>
        <end position="236"/>
    </location>
</feature>
<dbReference type="PROSITE" id="PS52012">
    <property type="entry name" value="CFEM"/>
    <property type="match status" value="1"/>
</dbReference>
<comment type="subcellular location">
    <subcellularLocation>
        <location evidence="2">Membrane</location>
        <topology evidence="2">Lipid-anchor</topology>
        <topology evidence="2">GPI-anchor</topology>
    </subcellularLocation>
    <subcellularLocation>
        <location evidence="1">Membrane</location>
        <topology evidence="1">Multi-pass membrane protein</topology>
    </subcellularLocation>
    <subcellularLocation>
        <location evidence="3">Secreted</location>
    </subcellularLocation>
</comment>
<dbReference type="GO" id="GO:0005576">
    <property type="term" value="C:extracellular region"/>
    <property type="evidence" value="ECO:0007669"/>
    <property type="project" value="UniProtKB-SubCell"/>
</dbReference>
<evidence type="ECO:0000313" key="19">
    <source>
        <dbReference type="EMBL" id="SPO06396.1"/>
    </source>
</evidence>
<feature type="transmembrane region" description="Helical" evidence="16">
    <location>
        <begin position="135"/>
        <end position="156"/>
    </location>
</feature>
<evidence type="ECO:0000256" key="10">
    <source>
        <dbReference type="ARBA" id="ARBA00023136"/>
    </source>
</evidence>
<protein>
    <submittedName>
        <fullName evidence="19">Related to integral membrane protein PTH11</fullName>
    </submittedName>
</protein>
<evidence type="ECO:0000256" key="15">
    <source>
        <dbReference type="SAM" id="MobiDB-lite"/>
    </source>
</evidence>
<evidence type="ECO:0000256" key="5">
    <source>
        <dbReference type="ARBA" id="ARBA00022525"/>
    </source>
</evidence>
<dbReference type="PANTHER" id="PTHR33048:SF143">
    <property type="entry name" value="EXTRACELLULAR MEMBRANE PROTEIN CFEM DOMAIN-CONTAINING PROTEIN-RELATED"/>
    <property type="match status" value="1"/>
</dbReference>
<feature type="transmembrane region" description="Helical" evidence="16">
    <location>
        <begin position="256"/>
        <end position="275"/>
    </location>
</feature>
<evidence type="ECO:0000256" key="7">
    <source>
        <dbReference type="ARBA" id="ARBA00022692"/>
    </source>
</evidence>
<dbReference type="PANTHER" id="PTHR33048">
    <property type="entry name" value="PTH11-LIKE INTEGRAL MEMBRANE PROTEIN (AFU_ORTHOLOGUE AFUA_5G11245)"/>
    <property type="match status" value="1"/>
</dbReference>
<reference evidence="19" key="1">
    <citation type="submission" date="2018-03" db="EMBL/GenBank/DDBJ databases">
        <authorList>
            <person name="Guldener U."/>
        </authorList>
    </citation>
    <scope>NUCLEOTIDE SEQUENCE</scope>
</reference>
<dbReference type="EMBL" id="ONZQ02000015">
    <property type="protein sequence ID" value="SPO06396.1"/>
    <property type="molecule type" value="Genomic_DNA"/>
</dbReference>
<evidence type="ECO:0000256" key="9">
    <source>
        <dbReference type="ARBA" id="ARBA00022989"/>
    </source>
</evidence>